<evidence type="ECO:0000313" key="2">
    <source>
        <dbReference type="EMBL" id="MBJ6723449.1"/>
    </source>
</evidence>
<evidence type="ECO:0000313" key="3">
    <source>
        <dbReference type="Proteomes" id="UP000636888"/>
    </source>
</evidence>
<name>A0A8J7LTI0_9BACT</name>
<accession>A0A8J7LTI0</accession>
<gene>
    <name evidence="2" type="ORF">JFN93_01895</name>
</gene>
<feature type="signal peptide" evidence="1">
    <location>
        <begin position="1"/>
        <end position="19"/>
    </location>
</feature>
<dbReference type="EMBL" id="JAEMHM010000002">
    <property type="protein sequence ID" value="MBJ6723449.1"/>
    <property type="molecule type" value="Genomic_DNA"/>
</dbReference>
<feature type="chain" id="PRO_5035305425" evidence="1">
    <location>
        <begin position="20"/>
        <end position="300"/>
    </location>
</feature>
<dbReference type="AlphaFoldDB" id="A0A8J7LTI0"/>
<evidence type="ECO:0000256" key="1">
    <source>
        <dbReference type="SAM" id="SignalP"/>
    </source>
</evidence>
<dbReference type="Pfam" id="PF20244">
    <property type="entry name" value="DUF6599"/>
    <property type="match status" value="1"/>
</dbReference>
<protein>
    <submittedName>
        <fullName evidence="2">Uncharacterized protein</fullName>
    </submittedName>
</protein>
<keyword evidence="1" id="KW-0732">Signal</keyword>
<sequence length="300" mass="32618">MRILPNLLLLLLLMVPALAAAAGPTELLPVPECGPDWKLDGKTAAYDKENLSEHIDGEAELFFPYGFEFMACARFKKGTRSFDLEVYRMGSPLDAYGMFANYRPGEAAPISTGTEGAVSDAQLFFYQDRYFVRLQSTGNPDAGKSALSACAQAVAKRLPMGGEPPRELQLLAIPEVVAGSVRYSATSLLGYDFFPKGMMADALVEKEPARVFVLFCATPEAAAQALSAYRGYLRQNGIEPPVEEEEGAKELPLITLDPLYGRVLVQQAGRYLVGIARVKDASAGLPVLEKLRTKVLSNKQ</sequence>
<keyword evidence="3" id="KW-1185">Reference proteome</keyword>
<dbReference type="InterPro" id="IPR046534">
    <property type="entry name" value="DUF6599"/>
</dbReference>
<reference evidence="2" key="1">
    <citation type="submission" date="2020-12" db="EMBL/GenBank/DDBJ databases">
        <title>Geomonas sp. Red875, isolated from river sediment.</title>
        <authorList>
            <person name="Xu Z."/>
            <person name="Zhang Z."/>
            <person name="Masuda Y."/>
            <person name="Itoh H."/>
            <person name="Senoo K."/>
        </authorList>
    </citation>
    <scope>NUCLEOTIDE SEQUENCE</scope>
    <source>
        <strain evidence="2">Red875</strain>
    </source>
</reference>
<organism evidence="2 3">
    <name type="scientific">Geomesophilobacter sediminis</name>
    <dbReference type="NCBI Taxonomy" id="2798584"/>
    <lineage>
        <taxon>Bacteria</taxon>
        <taxon>Pseudomonadati</taxon>
        <taxon>Thermodesulfobacteriota</taxon>
        <taxon>Desulfuromonadia</taxon>
        <taxon>Geobacterales</taxon>
        <taxon>Geobacteraceae</taxon>
        <taxon>Geomesophilobacter</taxon>
    </lineage>
</organism>
<dbReference type="Proteomes" id="UP000636888">
    <property type="component" value="Unassembled WGS sequence"/>
</dbReference>
<comment type="caution">
    <text evidence="2">The sequence shown here is derived from an EMBL/GenBank/DDBJ whole genome shotgun (WGS) entry which is preliminary data.</text>
</comment>
<dbReference type="RefSeq" id="WP_199382299.1">
    <property type="nucleotide sequence ID" value="NZ_JAEMHM010000002.1"/>
</dbReference>
<proteinExistence type="predicted"/>